<evidence type="ECO:0000256" key="6">
    <source>
        <dbReference type="NCBIfam" id="TIGR01068"/>
    </source>
</evidence>
<dbReference type="PRINTS" id="PR00421">
    <property type="entry name" value="THIOREDOXIN"/>
</dbReference>
<evidence type="ECO:0000256" key="3">
    <source>
        <dbReference type="ARBA" id="ARBA00022982"/>
    </source>
</evidence>
<dbReference type="PANTHER" id="PTHR45663">
    <property type="entry name" value="GEO12009P1"/>
    <property type="match status" value="1"/>
</dbReference>
<dbReference type="PROSITE" id="PS51352">
    <property type="entry name" value="THIOREDOXIN_2"/>
    <property type="match status" value="1"/>
</dbReference>
<evidence type="ECO:0000256" key="4">
    <source>
        <dbReference type="ARBA" id="ARBA00023157"/>
    </source>
</evidence>
<dbReference type="NCBIfam" id="TIGR01068">
    <property type="entry name" value="thioredoxin"/>
    <property type="match status" value="1"/>
</dbReference>
<keyword evidence="5" id="KW-0676">Redox-active center</keyword>
<evidence type="ECO:0000256" key="2">
    <source>
        <dbReference type="ARBA" id="ARBA00022448"/>
    </source>
</evidence>
<dbReference type="PANTHER" id="PTHR45663:SF11">
    <property type="entry name" value="GEO12009P1"/>
    <property type="match status" value="1"/>
</dbReference>
<keyword evidence="4" id="KW-1015">Disulfide bond</keyword>
<organism evidence="8 9">
    <name type="scientific">Magnetofaba australis IT-1</name>
    <dbReference type="NCBI Taxonomy" id="1434232"/>
    <lineage>
        <taxon>Bacteria</taxon>
        <taxon>Pseudomonadati</taxon>
        <taxon>Pseudomonadota</taxon>
        <taxon>Magnetococcia</taxon>
        <taxon>Magnetococcales</taxon>
        <taxon>Magnetococcaceae</taxon>
        <taxon>Magnetofaba</taxon>
    </lineage>
</organism>
<evidence type="ECO:0000259" key="7">
    <source>
        <dbReference type="PROSITE" id="PS51352"/>
    </source>
</evidence>
<evidence type="ECO:0000256" key="1">
    <source>
        <dbReference type="ARBA" id="ARBA00008987"/>
    </source>
</evidence>
<dbReference type="STRING" id="1434232.MAIT1_01689"/>
<dbReference type="InterPro" id="IPR017937">
    <property type="entry name" value="Thioredoxin_CS"/>
</dbReference>
<name>A0A1Y2K128_9PROT</name>
<gene>
    <name evidence="8" type="ORF">MAIT1_01689</name>
</gene>
<dbReference type="FunFam" id="3.40.30.10:FF:000001">
    <property type="entry name" value="Thioredoxin"/>
    <property type="match status" value="1"/>
</dbReference>
<dbReference type="SUPFAM" id="SSF52833">
    <property type="entry name" value="Thioredoxin-like"/>
    <property type="match status" value="1"/>
</dbReference>
<evidence type="ECO:0000313" key="8">
    <source>
        <dbReference type="EMBL" id="OSM01672.1"/>
    </source>
</evidence>
<dbReference type="InterPro" id="IPR005746">
    <property type="entry name" value="Thioredoxin"/>
</dbReference>
<keyword evidence="9" id="KW-1185">Reference proteome</keyword>
<dbReference type="Pfam" id="PF00085">
    <property type="entry name" value="Thioredoxin"/>
    <property type="match status" value="1"/>
</dbReference>
<comment type="similarity">
    <text evidence="1">Belongs to the thioredoxin family.</text>
</comment>
<sequence length="137" mass="15164">MPLTKAGLPAKCGRCNQTLPPTGPSVPIVIEQADFAEQTLNAYLPVLVDFWAPWCGPCRQMAPALDLLAQQMAGRLKVVKINTDENRSLANQFQIRSIPTLMLFNKGKLEATRSGALSEAQMRSWIVETFPFLEFDA</sequence>
<evidence type="ECO:0000313" key="9">
    <source>
        <dbReference type="Proteomes" id="UP000194003"/>
    </source>
</evidence>
<dbReference type="CDD" id="cd02947">
    <property type="entry name" value="TRX_family"/>
    <property type="match status" value="1"/>
</dbReference>
<proteinExistence type="inferred from homology"/>
<dbReference type="EMBL" id="LVJN01000020">
    <property type="protein sequence ID" value="OSM01672.1"/>
    <property type="molecule type" value="Genomic_DNA"/>
</dbReference>
<protein>
    <recommendedName>
        <fullName evidence="6">Thioredoxin</fullName>
    </recommendedName>
</protein>
<dbReference type="InterPro" id="IPR036249">
    <property type="entry name" value="Thioredoxin-like_sf"/>
</dbReference>
<dbReference type="PROSITE" id="PS00194">
    <property type="entry name" value="THIOREDOXIN_1"/>
    <property type="match status" value="1"/>
</dbReference>
<dbReference type="InterPro" id="IPR013766">
    <property type="entry name" value="Thioredoxin_domain"/>
</dbReference>
<keyword evidence="3" id="KW-0249">Electron transport</keyword>
<dbReference type="GO" id="GO:0015035">
    <property type="term" value="F:protein-disulfide reductase activity"/>
    <property type="evidence" value="ECO:0007669"/>
    <property type="project" value="UniProtKB-UniRule"/>
</dbReference>
<dbReference type="GO" id="GO:0005737">
    <property type="term" value="C:cytoplasm"/>
    <property type="evidence" value="ECO:0007669"/>
    <property type="project" value="TreeGrafter"/>
</dbReference>
<comment type="caution">
    <text evidence="8">The sequence shown here is derived from an EMBL/GenBank/DDBJ whole genome shotgun (WGS) entry which is preliminary data.</text>
</comment>
<dbReference type="Proteomes" id="UP000194003">
    <property type="component" value="Unassembled WGS sequence"/>
</dbReference>
<dbReference type="Gene3D" id="3.40.30.10">
    <property type="entry name" value="Glutaredoxin"/>
    <property type="match status" value="1"/>
</dbReference>
<feature type="domain" description="Thioredoxin" evidence="7">
    <location>
        <begin position="26"/>
        <end position="131"/>
    </location>
</feature>
<keyword evidence="2" id="KW-0813">Transport</keyword>
<dbReference type="AlphaFoldDB" id="A0A1Y2K128"/>
<evidence type="ECO:0000256" key="5">
    <source>
        <dbReference type="ARBA" id="ARBA00023284"/>
    </source>
</evidence>
<accession>A0A1Y2K128</accession>
<reference evidence="8 9" key="1">
    <citation type="journal article" date="2016" name="BMC Genomics">
        <title>Combined genomic and structural analyses of a cultured magnetotactic bacterium reveals its niche adaptation to a dynamic environment.</title>
        <authorList>
            <person name="Araujo A.C."/>
            <person name="Morillo V."/>
            <person name="Cypriano J."/>
            <person name="Teixeira L.C."/>
            <person name="Leao P."/>
            <person name="Lyra S."/>
            <person name="Almeida L.G."/>
            <person name="Bazylinski D.A."/>
            <person name="Vasconcellos A.T."/>
            <person name="Abreu F."/>
            <person name="Lins U."/>
        </authorList>
    </citation>
    <scope>NUCLEOTIDE SEQUENCE [LARGE SCALE GENOMIC DNA]</scope>
    <source>
        <strain evidence="8 9">IT-1</strain>
    </source>
</reference>